<sequence length="235" mass="24305">MSKGSAAVRPFGKRRVVGIAACAAAAITAIALAIAFGPKLWSFFSDIDAVRAWIGDRGLLAPIAMVAVVVAQIVVAVLPGEPIELAAGYLFGFWGGTALCLAGSLAGTLAVTGLVRALGMRVVRLFFTREQIEGVSWLRDSSRLEAAMFVVFLIPGTPKDVLTYAAALTDCPWWRIATITTVGRIPSVVSSTLAAGFAANGDWALAAVTLAVTVVLAVAGGLAYAALQKKARSEG</sequence>
<dbReference type="InterPro" id="IPR032816">
    <property type="entry name" value="VTT_dom"/>
</dbReference>
<keyword evidence="5 7" id="KW-1133">Transmembrane helix</keyword>
<comment type="caution">
    <text evidence="9">The sequence shown here is derived from an EMBL/GenBank/DDBJ whole genome shotgun (WGS) entry which is preliminary data.</text>
</comment>
<evidence type="ECO:0000256" key="4">
    <source>
        <dbReference type="ARBA" id="ARBA00022692"/>
    </source>
</evidence>
<keyword evidence="10" id="KW-1185">Reference proteome</keyword>
<comment type="caution">
    <text evidence="7">Lacks conserved residue(s) required for the propagation of feature annotation.</text>
</comment>
<dbReference type="RefSeq" id="WP_283831372.1">
    <property type="nucleotide sequence ID" value="NZ_JASJEU010000008.1"/>
</dbReference>
<reference evidence="9 10" key="1">
    <citation type="submission" date="2023-05" db="EMBL/GenBank/DDBJ databases">
        <title>Gordonibacter KGMB12511T sp. nov., isolated from faeces of healthy Korean.</title>
        <authorList>
            <person name="Kim H.S."/>
            <person name="Kim J.-S."/>
            <person name="Suh M.K."/>
            <person name="Eom M.K."/>
            <person name="Do H.E."/>
            <person name="Lee J.-S."/>
        </authorList>
    </citation>
    <scope>NUCLEOTIDE SEQUENCE [LARGE SCALE GENOMIC DNA]</scope>
    <source>
        <strain evidence="9 10">KGMB12511</strain>
    </source>
</reference>
<keyword evidence="4 7" id="KW-0812">Transmembrane</keyword>
<accession>A0ABT7DKG3</accession>
<feature type="transmembrane region" description="Helical" evidence="7">
    <location>
        <begin position="59"/>
        <end position="78"/>
    </location>
</feature>
<evidence type="ECO:0000256" key="3">
    <source>
        <dbReference type="ARBA" id="ARBA00022475"/>
    </source>
</evidence>
<proteinExistence type="inferred from homology"/>
<comment type="subcellular location">
    <subcellularLocation>
        <location evidence="1 7">Cell membrane</location>
        <topology evidence="1 7">Multi-pass membrane protein</topology>
    </subcellularLocation>
</comment>
<feature type="transmembrane region" description="Helical" evidence="7">
    <location>
        <begin position="203"/>
        <end position="227"/>
    </location>
</feature>
<feature type="domain" description="VTT" evidence="8">
    <location>
        <begin position="78"/>
        <end position="189"/>
    </location>
</feature>
<evidence type="ECO:0000256" key="6">
    <source>
        <dbReference type="ARBA" id="ARBA00023136"/>
    </source>
</evidence>
<comment type="similarity">
    <text evidence="2 7">Belongs to the TVP38/TMEM64 family.</text>
</comment>
<dbReference type="Pfam" id="PF09335">
    <property type="entry name" value="VTT_dom"/>
    <property type="match status" value="1"/>
</dbReference>
<evidence type="ECO:0000313" key="10">
    <source>
        <dbReference type="Proteomes" id="UP001232750"/>
    </source>
</evidence>
<name>A0ABT7DKG3_9ACTN</name>
<feature type="transmembrane region" description="Helical" evidence="7">
    <location>
        <begin position="90"/>
        <end position="115"/>
    </location>
</feature>
<evidence type="ECO:0000256" key="7">
    <source>
        <dbReference type="RuleBase" id="RU366058"/>
    </source>
</evidence>
<gene>
    <name evidence="9" type="ORF">QNJ86_04370</name>
</gene>
<evidence type="ECO:0000313" key="9">
    <source>
        <dbReference type="EMBL" id="MDJ1650023.1"/>
    </source>
</evidence>
<evidence type="ECO:0000256" key="2">
    <source>
        <dbReference type="ARBA" id="ARBA00008640"/>
    </source>
</evidence>
<dbReference type="PANTHER" id="PTHR12677:SF59">
    <property type="entry name" value="GOLGI APPARATUS MEMBRANE PROTEIN TVP38-RELATED"/>
    <property type="match status" value="1"/>
</dbReference>
<keyword evidence="3 7" id="KW-1003">Cell membrane</keyword>
<evidence type="ECO:0000259" key="8">
    <source>
        <dbReference type="Pfam" id="PF09335"/>
    </source>
</evidence>
<protein>
    <recommendedName>
        <fullName evidence="7">TVP38/TMEM64 family membrane protein</fullName>
    </recommendedName>
</protein>
<dbReference type="Proteomes" id="UP001232750">
    <property type="component" value="Unassembled WGS sequence"/>
</dbReference>
<keyword evidence="6 7" id="KW-0472">Membrane</keyword>
<dbReference type="InterPro" id="IPR015414">
    <property type="entry name" value="TMEM64"/>
</dbReference>
<organism evidence="9 10">
    <name type="scientific">Gordonibacter faecis</name>
    <dbReference type="NCBI Taxonomy" id="3047475"/>
    <lineage>
        <taxon>Bacteria</taxon>
        <taxon>Bacillati</taxon>
        <taxon>Actinomycetota</taxon>
        <taxon>Coriobacteriia</taxon>
        <taxon>Eggerthellales</taxon>
        <taxon>Eggerthellaceae</taxon>
        <taxon>Gordonibacter</taxon>
    </lineage>
</organism>
<dbReference type="EMBL" id="JASJEU010000008">
    <property type="protein sequence ID" value="MDJ1650023.1"/>
    <property type="molecule type" value="Genomic_DNA"/>
</dbReference>
<evidence type="ECO:0000256" key="5">
    <source>
        <dbReference type="ARBA" id="ARBA00022989"/>
    </source>
</evidence>
<dbReference type="PANTHER" id="PTHR12677">
    <property type="entry name" value="GOLGI APPARATUS MEMBRANE PROTEIN TVP38-RELATED"/>
    <property type="match status" value="1"/>
</dbReference>
<evidence type="ECO:0000256" key="1">
    <source>
        <dbReference type="ARBA" id="ARBA00004651"/>
    </source>
</evidence>